<proteinExistence type="predicted"/>
<keyword evidence="2" id="KW-1185">Reference proteome</keyword>
<evidence type="ECO:0000313" key="2">
    <source>
        <dbReference type="Proteomes" id="UP001372338"/>
    </source>
</evidence>
<dbReference type="EMBL" id="JAYWIO010000003">
    <property type="protein sequence ID" value="KAK7274162.1"/>
    <property type="molecule type" value="Genomic_DNA"/>
</dbReference>
<reference evidence="1 2" key="1">
    <citation type="submission" date="2024-01" db="EMBL/GenBank/DDBJ databases">
        <title>The genomes of 5 underutilized Papilionoideae crops provide insights into root nodulation and disease resistanc.</title>
        <authorList>
            <person name="Yuan L."/>
        </authorList>
    </citation>
    <scope>NUCLEOTIDE SEQUENCE [LARGE SCALE GENOMIC DNA]</scope>
    <source>
        <strain evidence="1">ZHUSHIDOU_FW_LH</strain>
        <tissue evidence="1">Leaf</tissue>
    </source>
</reference>
<name>A0AAN9ICF3_CROPI</name>
<evidence type="ECO:0000313" key="1">
    <source>
        <dbReference type="EMBL" id="KAK7274162.1"/>
    </source>
</evidence>
<gene>
    <name evidence="1" type="ORF">RIF29_15239</name>
</gene>
<dbReference type="Proteomes" id="UP001372338">
    <property type="component" value="Unassembled WGS sequence"/>
</dbReference>
<accession>A0AAN9ICF3</accession>
<organism evidence="1 2">
    <name type="scientific">Crotalaria pallida</name>
    <name type="common">Smooth rattlebox</name>
    <name type="synonym">Crotalaria striata</name>
    <dbReference type="NCBI Taxonomy" id="3830"/>
    <lineage>
        <taxon>Eukaryota</taxon>
        <taxon>Viridiplantae</taxon>
        <taxon>Streptophyta</taxon>
        <taxon>Embryophyta</taxon>
        <taxon>Tracheophyta</taxon>
        <taxon>Spermatophyta</taxon>
        <taxon>Magnoliopsida</taxon>
        <taxon>eudicotyledons</taxon>
        <taxon>Gunneridae</taxon>
        <taxon>Pentapetalae</taxon>
        <taxon>rosids</taxon>
        <taxon>fabids</taxon>
        <taxon>Fabales</taxon>
        <taxon>Fabaceae</taxon>
        <taxon>Papilionoideae</taxon>
        <taxon>50 kb inversion clade</taxon>
        <taxon>genistoids sensu lato</taxon>
        <taxon>core genistoids</taxon>
        <taxon>Crotalarieae</taxon>
        <taxon>Crotalaria</taxon>
    </lineage>
</organism>
<comment type="caution">
    <text evidence="1">The sequence shown here is derived from an EMBL/GenBank/DDBJ whole genome shotgun (WGS) entry which is preliminary data.</text>
</comment>
<protein>
    <submittedName>
        <fullName evidence="1">Uncharacterized protein</fullName>
    </submittedName>
</protein>
<dbReference type="AlphaFoldDB" id="A0AAN9ICF3"/>
<sequence length="206" mass="23308">MLCSAPISGSLDSGYSGGSVVKLNQARNPFDEGNACSKNFATPIKYCSSAHQAWLSTLKTLVRNQHAAEARRLDDDLKVKFRRLKVWSCVCEKEVINTIGNGEMAYIEDKKRREYMVCKFFEVSKLSFSPKYGSKLKEEYVRVMHLPKIPKDDGSRKCWHLNDFLITIIYYSFAPPRGLIEDGCQAQWFVDGQAAFEAIASSRGNE</sequence>